<dbReference type="SUPFAM" id="SSF88874">
    <property type="entry name" value="Receptor-binding domain of short tail fibre protein gp12"/>
    <property type="match status" value="1"/>
</dbReference>
<dbReference type="InterPro" id="IPR011083">
    <property type="entry name" value="Phage_tail_collar_dom"/>
</dbReference>
<evidence type="ECO:0000313" key="4">
    <source>
        <dbReference type="Proteomes" id="UP001620405"/>
    </source>
</evidence>
<evidence type="ECO:0000313" key="3">
    <source>
        <dbReference type="EMBL" id="MFK2872113.1"/>
    </source>
</evidence>
<dbReference type="InterPro" id="IPR037053">
    <property type="entry name" value="Phage_tail_collar_dom_sf"/>
</dbReference>
<keyword evidence="4" id="KW-1185">Reference proteome</keyword>
<organism evidence="3 4">
    <name type="scientific">Dyella lipolytica</name>
    <dbReference type="NCBI Taxonomy" id="1867835"/>
    <lineage>
        <taxon>Bacteria</taxon>
        <taxon>Pseudomonadati</taxon>
        <taxon>Pseudomonadota</taxon>
        <taxon>Gammaproteobacteria</taxon>
        <taxon>Lysobacterales</taxon>
        <taxon>Rhodanobacteraceae</taxon>
        <taxon>Dyella</taxon>
    </lineage>
</organism>
<sequence>MTMPFVGEIQLFGFNFAPYQWALCNGATFSIQQNTALFSLLGTTYGGNGTSTFQIPNLVSRAACNQGAGIGLTQRDIGEPFGDPSVTLTGNEMPRHNHGFLLYNQADATKRSNKPSPGNALLIPLQASPFPAAGTNPNTTFSPNMSTATGQNQPHENRQPALAITYGIALYGVYPSFG</sequence>
<evidence type="ECO:0000259" key="2">
    <source>
        <dbReference type="Pfam" id="PF07484"/>
    </source>
</evidence>
<dbReference type="Pfam" id="PF07484">
    <property type="entry name" value="Collar"/>
    <property type="match status" value="1"/>
</dbReference>
<feature type="compositionally biased region" description="Polar residues" evidence="1">
    <location>
        <begin position="135"/>
        <end position="154"/>
    </location>
</feature>
<accession>A0ABW8IQ87</accession>
<dbReference type="Proteomes" id="UP001620405">
    <property type="component" value="Unassembled WGS sequence"/>
</dbReference>
<comment type="caution">
    <text evidence="3">The sequence shown here is derived from an EMBL/GenBank/DDBJ whole genome shotgun (WGS) entry which is preliminary data.</text>
</comment>
<gene>
    <name evidence="3" type="ORF">ISP13_01110</name>
</gene>
<feature type="region of interest" description="Disordered" evidence="1">
    <location>
        <begin position="132"/>
        <end position="155"/>
    </location>
</feature>
<protein>
    <submittedName>
        <fullName evidence="3">Phage tail protein</fullName>
    </submittedName>
</protein>
<name>A0ABW8IQ87_9GAMM</name>
<dbReference type="RefSeq" id="WP_284395170.1">
    <property type="nucleotide sequence ID" value="NZ_BSNQ01000002.1"/>
</dbReference>
<proteinExistence type="predicted"/>
<reference evidence="3 4" key="1">
    <citation type="submission" date="2020-10" db="EMBL/GenBank/DDBJ databases">
        <title>Phylogeny of dyella-like bacteria.</title>
        <authorList>
            <person name="Fu J."/>
        </authorList>
    </citation>
    <scope>NUCLEOTIDE SEQUENCE [LARGE SCALE GENOMIC DNA]</scope>
    <source>
        <strain evidence="3 4">DHOB07</strain>
    </source>
</reference>
<dbReference type="Gene3D" id="3.90.1340.10">
    <property type="entry name" value="Phage tail collar domain"/>
    <property type="match status" value="1"/>
</dbReference>
<feature type="domain" description="Phage tail collar" evidence="2">
    <location>
        <begin position="7"/>
        <end position="61"/>
    </location>
</feature>
<evidence type="ECO:0000256" key="1">
    <source>
        <dbReference type="SAM" id="MobiDB-lite"/>
    </source>
</evidence>
<dbReference type="EMBL" id="JADIKG010000008">
    <property type="protein sequence ID" value="MFK2872113.1"/>
    <property type="molecule type" value="Genomic_DNA"/>
</dbReference>